<dbReference type="EMBL" id="MN740294">
    <property type="protein sequence ID" value="QHT98584.1"/>
    <property type="molecule type" value="Genomic_DNA"/>
</dbReference>
<proteinExistence type="predicted"/>
<protein>
    <submittedName>
        <fullName evidence="1">Uncharacterized protein</fullName>
    </submittedName>
</protein>
<evidence type="ECO:0000313" key="1">
    <source>
        <dbReference type="EMBL" id="QHT98584.1"/>
    </source>
</evidence>
<accession>A0A6C0IZ03</accession>
<name>A0A6C0IZ03_9ZZZZ</name>
<organism evidence="1">
    <name type="scientific">viral metagenome</name>
    <dbReference type="NCBI Taxonomy" id="1070528"/>
    <lineage>
        <taxon>unclassified sequences</taxon>
        <taxon>metagenomes</taxon>
        <taxon>organismal metagenomes</taxon>
    </lineage>
</organism>
<dbReference type="AlphaFoldDB" id="A0A6C0IZ03"/>
<sequence length="425" mass="49473">MSVQEICKKLHEYYDSNTIDELQSIDSKNFFENICSKYQDLKLSAPNSNLTLIKLIQNKIEKRYPKSLHLGGPNQIVVLKSTKYGKNIYCFGEAHSAKTDCPPEHTTVPIEDFLPELVNTTPKFLDVFIESNFPTIKGEFTNPIQRNYFETDLDYMYRLNQIKNHPDNFVPLSSTLLGGRMMSLKLSFLTCLNKTTRASEECRLARVHYTDTRCDENVNYYDPVNKFMDDLSKFEKEIKQRDRIVVTNDFISKHNAVLDLLSDNSTAKNFLLGVYFNTKLQKELKKSYLSKEIMEFYQKFAMEQIDKALEGGLVAEYFRRLKSSKKIDDKIELLSALSEVLPTIFVNLTAAIVDIYTLARIFKIVDKPKDEPSQPRNIILYFGRYHILKMNEFLTSIGFEIVYEDQSKQENCIFLSQKFLDLLYE</sequence>
<reference evidence="1" key="1">
    <citation type="journal article" date="2020" name="Nature">
        <title>Giant virus diversity and host interactions through global metagenomics.</title>
        <authorList>
            <person name="Schulz F."/>
            <person name="Roux S."/>
            <person name="Paez-Espino D."/>
            <person name="Jungbluth S."/>
            <person name="Walsh D.A."/>
            <person name="Denef V.J."/>
            <person name="McMahon K.D."/>
            <person name="Konstantinidis K.T."/>
            <person name="Eloe-Fadrosh E.A."/>
            <person name="Kyrpides N.C."/>
            <person name="Woyke T."/>
        </authorList>
    </citation>
    <scope>NUCLEOTIDE SEQUENCE</scope>
    <source>
        <strain evidence="1">GVMAG-M-3300025676-16</strain>
    </source>
</reference>